<dbReference type="GO" id="GO:0005829">
    <property type="term" value="C:cytosol"/>
    <property type="evidence" value="ECO:0007669"/>
    <property type="project" value="TreeGrafter"/>
</dbReference>
<dbReference type="SUPFAM" id="SSF50465">
    <property type="entry name" value="EF-Tu/eEF-1alpha/eIF2-gamma C-terminal domain"/>
    <property type="match status" value="1"/>
</dbReference>
<dbReference type="SUPFAM" id="SSF46785">
    <property type="entry name" value="Winged helix' DNA-binding domain"/>
    <property type="match status" value="2"/>
</dbReference>
<dbReference type="SUPFAM" id="SSF52540">
    <property type="entry name" value="P-loop containing nucleoside triphosphate hydrolases"/>
    <property type="match status" value="1"/>
</dbReference>
<dbReference type="Gene3D" id="1.10.10.2770">
    <property type="match status" value="1"/>
</dbReference>
<gene>
    <name evidence="10" type="primary">selB</name>
    <name evidence="10" type="ORF">H2508_08550</name>
</gene>
<keyword evidence="4" id="KW-0547">Nucleotide-binding</keyword>
<dbReference type="Gene3D" id="2.40.30.10">
    <property type="entry name" value="Translation factors"/>
    <property type="match status" value="1"/>
</dbReference>
<evidence type="ECO:0000313" key="11">
    <source>
        <dbReference type="Proteomes" id="UP000539350"/>
    </source>
</evidence>
<dbReference type="Proteomes" id="UP000539350">
    <property type="component" value="Unassembled WGS sequence"/>
</dbReference>
<organism evidence="10 11">
    <name type="scientific">Sediminihaliea albiluteola</name>
    <dbReference type="NCBI Taxonomy" id="2758564"/>
    <lineage>
        <taxon>Bacteria</taxon>
        <taxon>Pseudomonadati</taxon>
        <taxon>Pseudomonadota</taxon>
        <taxon>Gammaproteobacteria</taxon>
        <taxon>Cellvibrionales</taxon>
        <taxon>Halieaceae</taxon>
        <taxon>Sediminihaliea</taxon>
    </lineage>
</organism>
<dbReference type="NCBIfam" id="TIGR00475">
    <property type="entry name" value="selB"/>
    <property type="match status" value="1"/>
</dbReference>
<dbReference type="PROSITE" id="PS51722">
    <property type="entry name" value="G_TR_2"/>
    <property type="match status" value="1"/>
</dbReference>
<dbReference type="SUPFAM" id="SSF50447">
    <property type="entry name" value="Translation proteins"/>
    <property type="match status" value="1"/>
</dbReference>
<accession>A0A7W2TWF0</accession>
<dbReference type="InterPro" id="IPR015191">
    <property type="entry name" value="SelB_WHD4"/>
</dbReference>
<dbReference type="InterPro" id="IPR036388">
    <property type="entry name" value="WH-like_DNA-bd_sf"/>
</dbReference>
<evidence type="ECO:0000256" key="8">
    <source>
        <dbReference type="ARBA" id="ARBA00031615"/>
    </source>
</evidence>
<keyword evidence="5" id="KW-0648">Protein biosynthesis</keyword>
<dbReference type="PRINTS" id="PR00315">
    <property type="entry name" value="ELONGATNFCT"/>
</dbReference>
<dbReference type="InterPro" id="IPR009000">
    <property type="entry name" value="Transl_B-barrel_sf"/>
</dbReference>
<dbReference type="GO" id="GO:0005525">
    <property type="term" value="F:GTP binding"/>
    <property type="evidence" value="ECO:0007669"/>
    <property type="project" value="UniProtKB-KW"/>
</dbReference>
<evidence type="ECO:0000259" key="9">
    <source>
        <dbReference type="PROSITE" id="PS51722"/>
    </source>
</evidence>
<protein>
    <recommendedName>
        <fullName evidence="2">Selenocysteine-specific elongation factor</fullName>
    </recommendedName>
    <alternativeName>
        <fullName evidence="8">SelB translation factor</fullName>
    </alternativeName>
</protein>
<dbReference type="InterPro" id="IPR004161">
    <property type="entry name" value="EFTu-like_2"/>
</dbReference>
<dbReference type="InterPro" id="IPR009001">
    <property type="entry name" value="Transl_elong_EF1A/Init_IF2_C"/>
</dbReference>
<dbReference type="Gene3D" id="3.40.50.300">
    <property type="entry name" value="P-loop containing nucleotide triphosphate hydrolases"/>
    <property type="match status" value="1"/>
</dbReference>
<dbReference type="InterPro" id="IPR015190">
    <property type="entry name" value="Elong_fac_SelB-wing-hlx_typ-2"/>
</dbReference>
<reference evidence="10 11" key="1">
    <citation type="submission" date="2020-07" db="EMBL/GenBank/DDBJ databases">
        <title>Halieaceae bacterium, F7430, whole genome shotgun sequencing project.</title>
        <authorList>
            <person name="Jiang S."/>
            <person name="Liu Z.W."/>
            <person name="Du Z.J."/>
        </authorList>
    </citation>
    <scope>NUCLEOTIDE SEQUENCE [LARGE SCALE GENOMIC DNA]</scope>
    <source>
        <strain evidence="10 11">F7430</strain>
    </source>
</reference>
<evidence type="ECO:0000256" key="1">
    <source>
        <dbReference type="ARBA" id="ARBA00004496"/>
    </source>
</evidence>
<name>A0A7W2TWF0_9GAMM</name>
<dbReference type="PANTHER" id="PTHR43721:SF22">
    <property type="entry name" value="ELONGATION FACTOR TU, MITOCHONDRIAL"/>
    <property type="match status" value="1"/>
</dbReference>
<dbReference type="PANTHER" id="PTHR43721">
    <property type="entry name" value="ELONGATION FACTOR TU-RELATED"/>
    <property type="match status" value="1"/>
</dbReference>
<dbReference type="AlphaFoldDB" id="A0A7W2TWF0"/>
<dbReference type="InterPro" id="IPR036390">
    <property type="entry name" value="WH_DNA-bd_sf"/>
</dbReference>
<comment type="function">
    <text evidence="7">Translation factor necessary for the incorporation of selenocysteine into proteins. It probably replaces EF-Tu for the insertion of selenocysteine directed by the UGA codon. SelB binds GTP and GDP.</text>
</comment>
<evidence type="ECO:0000256" key="4">
    <source>
        <dbReference type="ARBA" id="ARBA00022741"/>
    </source>
</evidence>
<comment type="caution">
    <text evidence="10">The sequence shown here is derived from an EMBL/GenBank/DDBJ whole genome shotgun (WGS) entry which is preliminary data.</text>
</comment>
<evidence type="ECO:0000313" key="10">
    <source>
        <dbReference type="EMBL" id="MBA6413156.1"/>
    </source>
</evidence>
<comment type="subcellular location">
    <subcellularLocation>
        <location evidence="1">Cytoplasm</location>
    </subcellularLocation>
</comment>
<keyword evidence="6" id="KW-0342">GTP-binding</keyword>
<keyword evidence="10" id="KW-0251">Elongation factor</keyword>
<dbReference type="GO" id="GO:0003746">
    <property type="term" value="F:translation elongation factor activity"/>
    <property type="evidence" value="ECO:0007669"/>
    <property type="project" value="UniProtKB-KW"/>
</dbReference>
<feature type="domain" description="Tr-type G" evidence="9">
    <location>
        <begin position="1"/>
        <end position="166"/>
    </location>
</feature>
<evidence type="ECO:0000256" key="3">
    <source>
        <dbReference type="ARBA" id="ARBA00022490"/>
    </source>
</evidence>
<dbReference type="EMBL" id="JACFXU010000014">
    <property type="protein sequence ID" value="MBA6413156.1"/>
    <property type="molecule type" value="Genomic_DNA"/>
</dbReference>
<dbReference type="InterPro" id="IPR000795">
    <property type="entry name" value="T_Tr_GTP-bd_dom"/>
</dbReference>
<dbReference type="NCBIfam" id="TIGR00231">
    <property type="entry name" value="small_GTP"/>
    <property type="match status" value="1"/>
</dbReference>
<sequence length="644" mass="71409">MLVATAGHVDHGKTSLVQALTGTNTDRLTEEKQRGLTIELGYAFAAATAKERIAFIDVPGHHRFINTMISGISGIDLGMLVVAANDGPMPQTLEHLQLLRLLGVERYISVITKIDLVDKERLDQVTEQVSALIPGAPLCAVSNRSAEGIEQLKSLLETQLQNCPQRASESLFRLYIDRAFIKKGEGIVVTGTCLSGTIAAGDELYLHPVEGQKNQAIKVRVRKIHSQGESAASGHAGQRCALNLAGKLSLEQAQRGGFLCAHSSATPSRRLDTRCWTAGDSKRALKHLARVKVYIGTRRMSAKTYFLDRGESPAAGQRIQLILDKDVLAFAGDRFVLRDDNENATLGGGIVIDPDAPKWGKSRKNRLKQLEALESGQPREALEQLLFTHGEIVSLRQYRRIWNLSQEELESLLSPASLNRGEFARVRDDEDELILSRRLWESYIQSFDEHLAERHSARPMEPGIGPEVLQKLVHRQIPKRLFKAVLDERIRAGKVVQEGQLIRAFGHRPTLSPQIQRDWQVLETCMKARALNIPLRSELQKDTGFDAKQLEALARPAIKAGDLFEIGEKRLALPSTLRELAGLLQQFIDKSGEVSVIEAKQVFGLGRNLTIEILEFFDQIGYTKRSANSRSILDPNAAPIGQQD</sequence>
<dbReference type="Gene3D" id="1.10.10.10">
    <property type="entry name" value="Winged helix-like DNA-binding domain superfamily/Winged helix DNA-binding domain"/>
    <property type="match status" value="1"/>
</dbReference>
<dbReference type="Pfam" id="PF25461">
    <property type="entry name" value="Beta-barrel_SelB"/>
    <property type="match status" value="1"/>
</dbReference>
<dbReference type="InterPro" id="IPR050055">
    <property type="entry name" value="EF-Tu_GTPase"/>
</dbReference>
<evidence type="ECO:0000256" key="5">
    <source>
        <dbReference type="ARBA" id="ARBA00022917"/>
    </source>
</evidence>
<dbReference type="Pfam" id="PF09106">
    <property type="entry name" value="WHD_2nd_SelB"/>
    <property type="match status" value="1"/>
</dbReference>
<dbReference type="RefSeq" id="WP_182171885.1">
    <property type="nucleotide sequence ID" value="NZ_JACFXU010000014.1"/>
</dbReference>
<evidence type="ECO:0000256" key="7">
    <source>
        <dbReference type="ARBA" id="ARBA00025526"/>
    </source>
</evidence>
<keyword evidence="3" id="KW-0963">Cytoplasm</keyword>
<dbReference type="InterPro" id="IPR057335">
    <property type="entry name" value="Beta-barrel_SelB"/>
</dbReference>
<evidence type="ECO:0000256" key="6">
    <source>
        <dbReference type="ARBA" id="ARBA00023134"/>
    </source>
</evidence>
<dbReference type="InterPro" id="IPR004535">
    <property type="entry name" value="Transl_elong_SelB"/>
</dbReference>
<dbReference type="GO" id="GO:0001514">
    <property type="term" value="P:selenocysteine incorporation"/>
    <property type="evidence" value="ECO:0007669"/>
    <property type="project" value="InterPro"/>
</dbReference>
<dbReference type="InterPro" id="IPR027417">
    <property type="entry name" value="P-loop_NTPase"/>
</dbReference>
<dbReference type="GO" id="GO:0003723">
    <property type="term" value="F:RNA binding"/>
    <property type="evidence" value="ECO:0007669"/>
    <property type="project" value="InterPro"/>
</dbReference>
<dbReference type="Pfam" id="PF03144">
    <property type="entry name" value="GTP_EFTU_D2"/>
    <property type="match status" value="1"/>
</dbReference>
<dbReference type="Pfam" id="PF00009">
    <property type="entry name" value="GTP_EFTU"/>
    <property type="match status" value="1"/>
</dbReference>
<dbReference type="GO" id="GO:0003924">
    <property type="term" value="F:GTPase activity"/>
    <property type="evidence" value="ECO:0007669"/>
    <property type="project" value="InterPro"/>
</dbReference>
<proteinExistence type="predicted"/>
<dbReference type="Pfam" id="PF09107">
    <property type="entry name" value="WHD_3rd_SelB"/>
    <property type="match status" value="1"/>
</dbReference>
<keyword evidence="11" id="KW-1185">Reference proteome</keyword>
<dbReference type="InterPro" id="IPR005225">
    <property type="entry name" value="Small_GTP-bd"/>
</dbReference>
<evidence type="ECO:0000256" key="2">
    <source>
        <dbReference type="ARBA" id="ARBA00015953"/>
    </source>
</evidence>